<proteinExistence type="predicted"/>
<dbReference type="Proteomes" id="UP000035067">
    <property type="component" value="Unassembled WGS sequence"/>
</dbReference>
<dbReference type="AlphaFoldDB" id="A0A0G2IX34"/>
<gene>
    <name evidence="1" type="ORF">TE42_00595</name>
</gene>
<dbReference type="PATRIC" id="fig|1604020.3.peg.435"/>
<dbReference type="EMBL" id="JXQG01000002">
    <property type="protein sequence ID" value="KKZ13325.1"/>
    <property type="molecule type" value="Genomic_DNA"/>
</dbReference>
<evidence type="ECO:0000313" key="1">
    <source>
        <dbReference type="EMBL" id="KKZ13325.1"/>
    </source>
</evidence>
<comment type="caution">
    <text evidence="1">The sequence shown here is derived from an EMBL/GenBank/DDBJ whole genome shotgun (WGS) entry which is preliminary data.</text>
</comment>
<name>A0A0G2IX34_9SYNE</name>
<organism evidence="1 2">
    <name type="scientific">Candidatus Synechococcus spongiarum SP3</name>
    <dbReference type="NCBI Taxonomy" id="1604020"/>
    <lineage>
        <taxon>Bacteria</taxon>
        <taxon>Bacillati</taxon>
        <taxon>Cyanobacteriota</taxon>
        <taxon>Cyanophyceae</taxon>
        <taxon>Synechococcales</taxon>
        <taxon>Synechococcaceae</taxon>
        <taxon>Synechococcus</taxon>
    </lineage>
</organism>
<reference evidence="1 2" key="1">
    <citation type="submission" date="2015-01" db="EMBL/GenBank/DDBJ databases">
        <title>Lifestyle Evolution in Cyanobacterial Symbionts of Sponges.</title>
        <authorList>
            <person name="Burgsdorf I."/>
            <person name="Slaby B.M."/>
            <person name="Handley K.M."/>
            <person name="Haber M."/>
            <person name="Blom J."/>
            <person name="Marshall C.W."/>
            <person name="Gilbert J.A."/>
            <person name="Hentschel U."/>
            <person name="Steindler L."/>
        </authorList>
    </citation>
    <scope>NUCLEOTIDE SEQUENCE [LARGE SCALE GENOMIC DNA]</scope>
    <source>
        <strain evidence="1">SP3</strain>
    </source>
</reference>
<protein>
    <recommendedName>
        <fullName evidence="3">DNA alkylation repair protein</fullName>
    </recommendedName>
</protein>
<evidence type="ECO:0000313" key="2">
    <source>
        <dbReference type="Proteomes" id="UP000035067"/>
    </source>
</evidence>
<accession>A0A0G2IX34</accession>
<sequence length="226" mass="26819">MKKFWEDSLQPNLPKIAHMLLERVTMRLEEYHAMVMAWEKGGDRIVDSASLYRAAIEPHEQNKHFHRIDSLIDTARDCLEWLAINDPMTVSNWCNHFIHSDLPLLRRLAIHITNARQDLSADDKMAWLLEHFHVNEYPAHHEIFRMAACVYPQASSQQRKKLIPAIYRRFSSDDHLSFPVESFNWFSWLHKADPSCNLVKKEFDNIKAQNPEWKPREHPDFTIYCQ</sequence>
<evidence type="ECO:0008006" key="3">
    <source>
        <dbReference type="Google" id="ProtNLM"/>
    </source>
</evidence>